<dbReference type="Proteomes" id="UP000464754">
    <property type="component" value="Chromosome"/>
</dbReference>
<reference evidence="5" key="1">
    <citation type="submission" date="2019-05" db="EMBL/GenBank/DDBJ databases">
        <title>Complete genome sequencing of Absiella argi strain JCM 30884.</title>
        <authorList>
            <person name="Sakamoto M."/>
            <person name="Murakami T."/>
            <person name="Mori H."/>
        </authorList>
    </citation>
    <scope>NUCLEOTIDE SEQUENCE [LARGE SCALE GENOMIC DNA]</scope>
    <source>
        <strain evidence="5">JCM 30884</strain>
    </source>
</reference>
<evidence type="ECO:0000313" key="5">
    <source>
        <dbReference type="Proteomes" id="UP000464754"/>
    </source>
</evidence>
<dbReference type="EMBL" id="AP019695">
    <property type="protein sequence ID" value="BBK23136.1"/>
    <property type="molecule type" value="Genomic_DNA"/>
</dbReference>
<dbReference type="PANTHER" id="PTHR43479">
    <property type="entry name" value="ACREF/ENVCD OPERON REPRESSOR-RELATED"/>
    <property type="match status" value="1"/>
</dbReference>
<keyword evidence="1" id="KW-0238">DNA-binding</keyword>
<feature type="domain" description="HTH tetR-type" evidence="2">
    <location>
        <begin position="15"/>
        <end position="52"/>
    </location>
</feature>
<name>A0A6N4TIS3_9FIRM</name>
<dbReference type="RefSeq" id="WP_115716353.1">
    <property type="nucleotide sequence ID" value="NZ_AP019695.1"/>
</dbReference>
<sequence length="185" mass="21950">MSNRTKLDLEAALKDCMLKKPFHKITIQDLTDACHISRMSFYYHFKDLHDLVEWVCVEDAKQALQNKKHSENWQDGLLHVFEAVYENKPFVMNAYYNISREQIENFLFKLVHDLIMQVIEEKAKDVQISEEQKNFIANFYKYGFVGIMLDWIADGMKEDYHLIVEDMRIALKNTITTSIQNFTKN</sequence>
<evidence type="ECO:0000259" key="2">
    <source>
        <dbReference type="Pfam" id="PF00440"/>
    </source>
</evidence>
<organism evidence="4 5">
    <name type="scientific">Amedibacterium intestinale</name>
    <dbReference type="NCBI Taxonomy" id="2583452"/>
    <lineage>
        <taxon>Bacteria</taxon>
        <taxon>Bacillati</taxon>
        <taxon>Bacillota</taxon>
        <taxon>Erysipelotrichia</taxon>
        <taxon>Erysipelotrichales</taxon>
        <taxon>Erysipelotrichaceae</taxon>
        <taxon>Amedibacterium</taxon>
    </lineage>
</organism>
<dbReference type="AlphaFoldDB" id="A0A6N4TIS3"/>
<accession>A0A6N4TIS3</accession>
<gene>
    <name evidence="4" type="ORF">Aargi30884_20390</name>
</gene>
<dbReference type="PANTHER" id="PTHR43479:SF7">
    <property type="entry name" value="TETR-FAMILY TRANSCRIPTIONAL REGULATOR"/>
    <property type="match status" value="1"/>
</dbReference>
<dbReference type="SUPFAM" id="SSF46689">
    <property type="entry name" value="Homeodomain-like"/>
    <property type="match status" value="1"/>
</dbReference>
<dbReference type="KEGG" id="aarg:Aargi30884_20390"/>
<keyword evidence="5" id="KW-1185">Reference proteome</keyword>
<evidence type="ECO:0000256" key="1">
    <source>
        <dbReference type="ARBA" id="ARBA00023125"/>
    </source>
</evidence>
<protein>
    <submittedName>
        <fullName evidence="4">TetR family transcriptional regulator</fullName>
    </submittedName>
</protein>
<dbReference type="Gene3D" id="1.10.357.10">
    <property type="entry name" value="Tetracycline Repressor, domain 2"/>
    <property type="match status" value="1"/>
</dbReference>
<dbReference type="GO" id="GO:0003677">
    <property type="term" value="F:DNA binding"/>
    <property type="evidence" value="ECO:0007669"/>
    <property type="project" value="UniProtKB-KW"/>
</dbReference>
<dbReference type="InterPro" id="IPR039532">
    <property type="entry name" value="TetR_C_Firmicutes"/>
</dbReference>
<evidence type="ECO:0000259" key="3">
    <source>
        <dbReference type="Pfam" id="PF14278"/>
    </source>
</evidence>
<proteinExistence type="predicted"/>
<dbReference type="InterPro" id="IPR009057">
    <property type="entry name" value="Homeodomain-like_sf"/>
</dbReference>
<dbReference type="Pfam" id="PF14278">
    <property type="entry name" value="TetR_C_8"/>
    <property type="match status" value="1"/>
</dbReference>
<dbReference type="InterPro" id="IPR001647">
    <property type="entry name" value="HTH_TetR"/>
</dbReference>
<dbReference type="Pfam" id="PF00440">
    <property type="entry name" value="TetR_N"/>
    <property type="match status" value="1"/>
</dbReference>
<dbReference type="InterPro" id="IPR050624">
    <property type="entry name" value="HTH-type_Tx_Regulator"/>
</dbReference>
<evidence type="ECO:0000313" key="4">
    <source>
        <dbReference type="EMBL" id="BBK23136.1"/>
    </source>
</evidence>
<feature type="domain" description="Transcriptional regulator TetR C-terminal Firmicutes type" evidence="3">
    <location>
        <begin position="71"/>
        <end position="171"/>
    </location>
</feature>